<proteinExistence type="predicted"/>
<sequence length="120" mass="12774">ASQSHLCLLGNQLCSGVTGHHSSTLPGGFHTHTHTHAHGEDGITKKGQGCVDGELCGSREIVSHRGVEYNVSHACCCEDKCNGPPKSDASVLTLTLTFISSLQYWILPVKQHTPLFLLAG</sequence>
<dbReference type="AlphaFoldDB" id="A0A8D3BTT9"/>
<dbReference type="Proteomes" id="UP000694558">
    <property type="component" value="Chromosome 10"/>
</dbReference>
<organism evidence="1 2">
    <name type="scientific">Scophthalmus maximus</name>
    <name type="common">Turbot</name>
    <name type="synonym">Psetta maxima</name>
    <dbReference type="NCBI Taxonomy" id="52904"/>
    <lineage>
        <taxon>Eukaryota</taxon>
        <taxon>Metazoa</taxon>
        <taxon>Chordata</taxon>
        <taxon>Craniata</taxon>
        <taxon>Vertebrata</taxon>
        <taxon>Euteleostomi</taxon>
        <taxon>Actinopterygii</taxon>
        <taxon>Neopterygii</taxon>
        <taxon>Teleostei</taxon>
        <taxon>Neoteleostei</taxon>
        <taxon>Acanthomorphata</taxon>
        <taxon>Carangaria</taxon>
        <taxon>Pleuronectiformes</taxon>
        <taxon>Pleuronectoidei</taxon>
        <taxon>Scophthalmidae</taxon>
        <taxon>Scophthalmus</taxon>
    </lineage>
</organism>
<reference evidence="1" key="2">
    <citation type="submission" date="2025-08" db="UniProtKB">
        <authorList>
            <consortium name="Ensembl"/>
        </authorList>
    </citation>
    <scope>IDENTIFICATION</scope>
</reference>
<protein>
    <submittedName>
        <fullName evidence="1">Uncharacterized protein</fullName>
    </submittedName>
</protein>
<evidence type="ECO:0000313" key="2">
    <source>
        <dbReference type="Proteomes" id="UP000694558"/>
    </source>
</evidence>
<dbReference type="Ensembl" id="ENSSMAT00000037979.1">
    <property type="protein sequence ID" value="ENSSMAP00000038447.1"/>
    <property type="gene ID" value="ENSSMAG00000029069.1"/>
</dbReference>
<reference evidence="1" key="1">
    <citation type="submission" date="2023-05" db="EMBL/GenBank/DDBJ databases">
        <title>High-quality long-read genome of Scophthalmus maximus.</title>
        <authorList>
            <person name="Lien S."/>
            <person name="Martinez P."/>
        </authorList>
    </citation>
    <scope>NUCLEOTIDE SEQUENCE [LARGE SCALE GENOMIC DNA]</scope>
</reference>
<name>A0A8D3BTT9_SCOMX</name>
<evidence type="ECO:0000313" key="1">
    <source>
        <dbReference type="Ensembl" id="ENSSMAP00000038447.1"/>
    </source>
</evidence>
<accession>A0A8D3BTT9</accession>
<dbReference type="GeneTree" id="ENSGT00940000176894"/>